<evidence type="ECO:0000313" key="6">
    <source>
        <dbReference type="Proteomes" id="UP000288805"/>
    </source>
</evidence>
<dbReference type="EMBL" id="QGNW01001079">
    <property type="protein sequence ID" value="RVW56367.1"/>
    <property type="molecule type" value="Genomic_DNA"/>
</dbReference>
<dbReference type="InterPro" id="IPR011333">
    <property type="entry name" value="SKP1/BTB/POZ_sf"/>
</dbReference>
<comment type="caution">
    <text evidence="5">The sequence shown here is derived from an EMBL/GenBank/DDBJ whole genome shotgun (WGS) entry which is preliminary data.</text>
</comment>
<organism evidence="5 6">
    <name type="scientific">Vitis vinifera</name>
    <name type="common">Grape</name>
    <dbReference type="NCBI Taxonomy" id="29760"/>
    <lineage>
        <taxon>Eukaryota</taxon>
        <taxon>Viridiplantae</taxon>
        <taxon>Streptophyta</taxon>
        <taxon>Embryophyta</taxon>
        <taxon>Tracheophyta</taxon>
        <taxon>Spermatophyta</taxon>
        <taxon>Magnoliopsida</taxon>
        <taxon>eudicotyledons</taxon>
        <taxon>Gunneridae</taxon>
        <taxon>Pentapetalae</taxon>
        <taxon>rosids</taxon>
        <taxon>Vitales</taxon>
        <taxon>Vitaceae</taxon>
        <taxon>Viteae</taxon>
        <taxon>Vitis</taxon>
    </lineage>
</organism>
<feature type="domain" description="BTB" evidence="4">
    <location>
        <begin position="215"/>
        <end position="315"/>
    </location>
</feature>
<dbReference type="AlphaFoldDB" id="A0A438F8T9"/>
<gene>
    <name evidence="5" type="primary">ETO1_3</name>
    <name evidence="5" type="ORF">CK203_114748</name>
</gene>
<proteinExistence type="predicted"/>
<comment type="pathway">
    <text evidence="1">Protein modification; protein ubiquitination.</text>
</comment>
<keyword evidence="3" id="KW-0472">Membrane</keyword>
<keyword evidence="2" id="KW-0802">TPR repeat</keyword>
<dbReference type="SUPFAM" id="SSF54695">
    <property type="entry name" value="POZ domain"/>
    <property type="match status" value="1"/>
</dbReference>
<accession>A0A438F8T9</accession>
<sequence length="1001" mass="113517">MRSFKLIERYKSTQVHALTPPDANPSSTTSCAATGKVNHHSKWLKLSQAISASVAEPLLPYGLPTTELIEPPIDLHLKSVNHVETLASLYRRFQTCSRFDKSLICLEQYSLLRSLGDPKLLRRCLWTARQNVADIHSKVVLSAWLRYERREDELSGSTSMECGGHILECPKTAMVPGCDPKSFYDHCRCRLGTVDGTDKQIIVGDDECSTSNENSDVSFCIDDEEINCVRNKIAVLSGPFETMLYGSFIESKRVKIDFSENGISVEGMRAVEVFSRTRRLDSFHPEIVLEMLSFANRFCCEEMKSACDAYLASLVCNIGDALILIDYGLEETASLLVAACLQVLLRELPSSLYNLKVVKIFCCIEAKERLAMVGHASFLLYYFLSQVAMEENMVSKTTVMLLERMRECATEKWQKALAFHQLGCVRLERKEYEDAECCFEAATEVGHVYSVAGVARAKYKQGHQYSSYELMNSLISDYKSVGWMYQEQSLYCSGRMKIFDLNTATELDPTLSFPYKYRAVALMEEKQIRASITEIDKIIGFKVSPDCLELRAWFFIALEDYQSALRDIRALLALEPNYIMFHGKVNADHLVELLSRRVQQWSQADCWMQLYNRWSCIDDIGSLAVIHQMLVNDPHKSLLRFRQSLLLLRLNCQKAAMRSLRLAKNHSSSEHERLVYEGWISYDTGHREEALSKAEESIALQRSFEAFFLKAYVLADTSLNPESSAYVIQLLEEALKCPSDGLRKGQALNNLGSIYVDCGKLDLAADCYMNALDIKHTRAHQGLARVCHLKNQRKAAYNEMTKLIDKARNNASAYEKRSEYCDREMAMNDLSMATRLDPLRTYPYRYRAAGAGGGAARNQLLLQEESKVPYKPRNELSLSVVSSRGKRVNWGQYSFLGSYGGDFFWRVVPCCSLCFLAGLSGAFLLMDDQKETEAVEELTKAIAFKPDLQMLHLRAAFYESMGDFISAIQDCEAALCLDPNHTDTLDLYNRARDQATHQQQK</sequence>
<dbReference type="InterPro" id="IPR000210">
    <property type="entry name" value="BTB/POZ_dom"/>
</dbReference>
<dbReference type="InterPro" id="IPR011990">
    <property type="entry name" value="TPR-like_helical_dom_sf"/>
</dbReference>
<dbReference type="SMART" id="SM00028">
    <property type="entry name" value="TPR"/>
    <property type="match status" value="5"/>
</dbReference>
<name>A0A438F8T9_VITVI</name>
<dbReference type="InterPro" id="IPR019734">
    <property type="entry name" value="TPR_rpt"/>
</dbReference>
<protein>
    <submittedName>
        <fullName evidence="5">Ethylene-overproduction protein 1</fullName>
    </submittedName>
</protein>
<dbReference type="InterPro" id="IPR044631">
    <property type="entry name" value="ETO1-like"/>
</dbReference>
<dbReference type="PANTHER" id="PTHR44203">
    <property type="entry name" value="ETO1-RELATED"/>
    <property type="match status" value="1"/>
</dbReference>
<feature type="repeat" description="TPR" evidence="2">
    <location>
        <begin position="745"/>
        <end position="778"/>
    </location>
</feature>
<dbReference type="SMART" id="SM00225">
    <property type="entry name" value="BTB"/>
    <property type="match status" value="1"/>
</dbReference>
<feature type="transmembrane region" description="Helical" evidence="3">
    <location>
        <begin position="903"/>
        <end position="925"/>
    </location>
</feature>
<dbReference type="SUPFAM" id="SSF48452">
    <property type="entry name" value="TPR-like"/>
    <property type="match status" value="2"/>
</dbReference>
<evidence type="ECO:0000259" key="4">
    <source>
        <dbReference type="SMART" id="SM00225"/>
    </source>
</evidence>
<reference evidence="5 6" key="1">
    <citation type="journal article" date="2018" name="PLoS Genet.">
        <title>Population sequencing reveals clonal diversity and ancestral inbreeding in the grapevine cultivar Chardonnay.</title>
        <authorList>
            <person name="Roach M.J."/>
            <person name="Johnson D.L."/>
            <person name="Bohlmann J."/>
            <person name="van Vuuren H.J."/>
            <person name="Jones S.J."/>
            <person name="Pretorius I.S."/>
            <person name="Schmidt S.A."/>
            <person name="Borneman A.R."/>
        </authorList>
    </citation>
    <scope>NUCLEOTIDE SEQUENCE [LARGE SCALE GENOMIC DNA]</scope>
    <source>
        <strain evidence="6">cv. Chardonnay</strain>
        <tissue evidence="5">Leaf</tissue>
    </source>
</reference>
<dbReference type="Gene3D" id="3.30.710.10">
    <property type="entry name" value="Potassium Channel Kv1.1, Chain A"/>
    <property type="match status" value="1"/>
</dbReference>
<dbReference type="Pfam" id="PF13181">
    <property type="entry name" value="TPR_8"/>
    <property type="match status" value="2"/>
</dbReference>
<dbReference type="PROSITE" id="PS50005">
    <property type="entry name" value="TPR"/>
    <property type="match status" value="1"/>
</dbReference>
<evidence type="ECO:0000256" key="1">
    <source>
        <dbReference type="ARBA" id="ARBA00004906"/>
    </source>
</evidence>
<dbReference type="PANTHER" id="PTHR44203:SF3">
    <property type="entry name" value="ETO1-LIKE PROTEIN 2"/>
    <property type="match status" value="1"/>
</dbReference>
<keyword evidence="3" id="KW-0812">Transmembrane</keyword>
<evidence type="ECO:0000256" key="3">
    <source>
        <dbReference type="SAM" id="Phobius"/>
    </source>
</evidence>
<evidence type="ECO:0000313" key="5">
    <source>
        <dbReference type="EMBL" id="RVW56367.1"/>
    </source>
</evidence>
<evidence type="ECO:0000256" key="2">
    <source>
        <dbReference type="PROSITE-ProRule" id="PRU00339"/>
    </source>
</evidence>
<keyword evidence="3" id="KW-1133">Transmembrane helix</keyword>
<dbReference type="Proteomes" id="UP000288805">
    <property type="component" value="Unassembled WGS sequence"/>
</dbReference>
<dbReference type="Gene3D" id="1.25.40.10">
    <property type="entry name" value="Tetratricopeptide repeat domain"/>
    <property type="match status" value="3"/>
</dbReference>
<dbReference type="GO" id="GO:0010105">
    <property type="term" value="P:negative regulation of ethylene-activated signaling pathway"/>
    <property type="evidence" value="ECO:0007669"/>
    <property type="project" value="InterPro"/>
</dbReference>